<evidence type="ECO:0000313" key="1">
    <source>
        <dbReference type="EMBL" id="EGG54292.1"/>
    </source>
</evidence>
<dbReference type="HOGENOM" id="CLU_972760_0_0_4"/>
<dbReference type="eggNOG" id="ENOG50349KB">
    <property type="taxonomic scope" value="Bacteria"/>
</dbReference>
<accession>F3QKN7</accession>
<reference evidence="1 2" key="1">
    <citation type="submission" date="2011-02" db="EMBL/GenBank/DDBJ databases">
        <authorList>
            <person name="Weinstock G."/>
            <person name="Sodergren E."/>
            <person name="Clifton S."/>
            <person name="Fulton L."/>
            <person name="Fulton B."/>
            <person name="Courtney L."/>
            <person name="Fronick C."/>
            <person name="Harrison M."/>
            <person name="Strong C."/>
            <person name="Farmer C."/>
            <person name="Delahaunty K."/>
            <person name="Markovic C."/>
            <person name="Hall O."/>
            <person name="Minx P."/>
            <person name="Tomlinson C."/>
            <person name="Mitreva M."/>
            <person name="Hou S."/>
            <person name="Chen J."/>
            <person name="Wollam A."/>
            <person name="Pepin K.H."/>
            <person name="Johnson M."/>
            <person name="Bhonagiri V."/>
            <person name="Zhang X."/>
            <person name="Suruliraj S."/>
            <person name="Warren W."/>
            <person name="Chinwalla A."/>
            <person name="Mardis E.R."/>
            <person name="Wilson R.K."/>
        </authorList>
    </citation>
    <scope>NUCLEOTIDE SEQUENCE [LARGE SCALE GENOMIC DNA]</scope>
    <source>
        <strain evidence="1 2">YIT 11859</strain>
    </source>
</reference>
<name>F3QKN7_9BURK</name>
<proteinExistence type="predicted"/>
<evidence type="ECO:0000313" key="2">
    <source>
        <dbReference type="Proteomes" id="UP000005156"/>
    </source>
</evidence>
<protein>
    <submittedName>
        <fullName evidence="1">Uncharacterized protein</fullName>
    </submittedName>
</protein>
<dbReference type="EMBL" id="AFBP01000041">
    <property type="protein sequence ID" value="EGG54292.1"/>
    <property type="molecule type" value="Genomic_DNA"/>
</dbReference>
<gene>
    <name evidence="1" type="ORF">HMPREF9439_01498</name>
</gene>
<comment type="caution">
    <text evidence="1">The sequence shown here is derived from an EMBL/GenBank/DDBJ whole genome shotgun (WGS) entry which is preliminary data.</text>
</comment>
<sequence length="297" mass="35533">MWIKRILFMDIVRIWETYSKRIGHVVLLKRDIKDIYNKRISELKSISQNKQRKELIKKFPMSAHNMSFIDPTSGERFFYNHESMYLDDKLLLINNQKNREYQFLLMEAYEIFEDTLEELYAYTMINDRNIWPNEIKNISNEEIIQKDFKYFCRKANQRKGGAIKIGMQLIDYLECNIKWEGLSLKQRIIFVEKLRHIIVHKRGYLSDKNEFILKVAKDSGTFNNGKICEKLKEYINCFVSSEENGITVILDECVLTPPPLMPIRIEYNRFELLIDNLMVCIYLIIKKLTERSINNIV</sequence>
<dbReference type="Proteomes" id="UP000005156">
    <property type="component" value="Unassembled WGS sequence"/>
</dbReference>
<organism evidence="1 2">
    <name type="scientific">Parasutterella excrementihominis YIT 11859</name>
    <dbReference type="NCBI Taxonomy" id="762966"/>
    <lineage>
        <taxon>Bacteria</taxon>
        <taxon>Pseudomonadati</taxon>
        <taxon>Pseudomonadota</taxon>
        <taxon>Betaproteobacteria</taxon>
        <taxon>Burkholderiales</taxon>
        <taxon>Sutterellaceae</taxon>
        <taxon>Parasutterella</taxon>
    </lineage>
</organism>
<keyword evidence="2" id="KW-1185">Reference proteome</keyword>
<dbReference type="AlphaFoldDB" id="F3QKN7"/>